<dbReference type="EC" id="2.7.11.1" evidence="1"/>
<name>A0ABP1D2D9_9APHY</name>
<feature type="domain" description="Serine/threonine-protein kinase haspin C-terminal" evidence="10">
    <location>
        <begin position="671"/>
        <end position="749"/>
    </location>
</feature>
<feature type="compositionally biased region" description="Basic residues" evidence="9">
    <location>
        <begin position="75"/>
        <end position="89"/>
    </location>
</feature>
<comment type="catalytic activity">
    <reaction evidence="8">
        <text>L-seryl-[protein] + ATP = O-phospho-L-seryl-[protein] + ADP + H(+)</text>
        <dbReference type="Rhea" id="RHEA:17989"/>
        <dbReference type="Rhea" id="RHEA-COMP:9863"/>
        <dbReference type="Rhea" id="RHEA-COMP:11604"/>
        <dbReference type="ChEBI" id="CHEBI:15378"/>
        <dbReference type="ChEBI" id="CHEBI:29999"/>
        <dbReference type="ChEBI" id="CHEBI:30616"/>
        <dbReference type="ChEBI" id="CHEBI:83421"/>
        <dbReference type="ChEBI" id="CHEBI:456216"/>
        <dbReference type="EC" id="2.7.11.1"/>
    </reaction>
</comment>
<evidence type="ECO:0000259" key="10">
    <source>
        <dbReference type="SMART" id="SM01331"/>
    </source>
</evidence>
<evidence type="ECO:0000313" key="12">
    <source>
        <dbReference type="Proteomes" id="UP001497453"/>
    </source>
</evidence>
<accession>A0ABP1D2D9</accession>
<keyword evidence="5" id="KW-0418">Kinase</keyword>
<dbReference type="SMART" id="SM01331">
    <property type="entry name" value="DUF3635"/>
    <property type="match status" value="1"/>
</dbReference>
<dbReference type="Pfam" id="PF12330">
    <property type="entry name" value="Haspin_kinase"/>
    <property type="match status" value="1"/>
</dbReference>
<keyword evidence="3" id="KW-0808">Transferase</keyword>
<dbReference type="EMBL" id="OZ037945">
    <property type="protein sequence ID" value="CAL1701314.1"/>
    <property type="molecule type" value="Genomic_DNA"/>
</dbReference>
<dbReference type="InterPro" id="IPR024604">
    <property type="entry name" value="GSG2_C"/>
</dbReference>
<evidence type="ECO:0000256" key="3">
    <source>
        <dbReference type="ARBA" id="ARBA00022679"/>
    </source>
</evidence>
<keyword evidence="6" id="KW-0067">ATP-binding</keyword>
<evidence type="ECO:0000256" key="4">
    <source>
        <dbReference type="ARBA" id="ARBA00022741"/>
    </source>
</evidence>
<sequence>MLGTRTKQVFSYGRRGHRIVNVSDDHDQRKPYGADAFIEVENIAYPKSLLTSKSSPVKLAHPLSPSPPPTPVQKPVKRKAVSKTKRSPKTTKTSPARSVRHPLRAFSSNVPGSPAAIPAVRKKMKPKSALGKGTPLAPSSPVVKVDIIVLDNNGRRLSQERRLSRPNVQINSPGAPSIKPTKTKPTSKNVSKPRQKPAVPPKVVKRNKEVSRPPVESHRIIIYDSDEENPLAPFSPVGRKPHVPIILSSDSENEADMPNHSIESPSPQLPKPRKRVRAKKVVLSSPESDVSPHPKPQRVTPSIFPTKDNTLSSPSQQLFKKIAPLPRPAFTSPVLPNQPRNRTPIRARQDRTTFPSPSSPTLTDDDLDLTFDLAELGLSPGTRRQVAASFRELGSAVPAYLQPLLAECSQTTPHEFSAFIEMFPRDRIVHISHDCTEFDSNSAGLPNFQKIGEASYSEVFGIGNVVLKIIPLRDEDAKRSPDTSADLDAPAPSDAKDVLKEIVVTRAMGEMCGGFVKLIRTYVVRGRYPSLLLDLWDEYNERKGSESVRPDSFTASQTYAIIVLPNGGPDLEAYTFAPGTKMGWRQACSIFWQITRALADAEDLVHFEHRDLHWGQILVKNVTTTTSHSTKGKRLTMDDDAHGVRATVIDLGLARMDDGDGVNVRWTPFDEEIFEGEGDYQFDVYRMMKAHNGNSWETYKPLTNVMWLHYLTLKLLKSKRLRPPPASRKTQATTSSTVFTEQECYACLSELEATLAEAVAGCKPQPIPKKGRRKIQTAAKAASSPLVGPRSAAEVLQMAMERGWLS</sequence>
<dbReference type="PANTHER" id="PTHR24419:SF18">
    <property type="entry name" value="SERINE_THREONINE-PROTEIN KINASE HASPIN"/>
    <property type="match status" value="1"/>
</dbReference>
<keyword evidence="2" id="KW-0723">Serine/threonine-protein kinase</keyword>
<evidence type="ECO:0000256" key="7">
    <source>
        <dbReference type="ARBA" id="ARBA00047899"/>
    </source>
</evidence>
<comment type="catalytic activity">
    <reaction evidence="7">
        <text>L-threonyl-[protein] + ATP = O-phospho-L-threonyl-[protein] + ADP + H(+)</text>
        <dbReference type="Rhea" id="RHEA:46608"/>
        <dbReference type="Rhea" id="RHEA-COMP:11060"/>
        <dbReference type="Rhea" id="RHEA-COMP:11605"/>
        <dbReference type="ChEBI" id="CHEBI:15378"/>
        <dbReference type="ChEBI" id="CHEBI:30013"/>
        <dbReference type="ChEBI" id="CHEBI:30616"/>
        <dbReference type="ChEBI" id="CHEBI:61977"/>
        <dbReference type="ChEBI" id="CHEBI:456216"/>
        <dbReference type="EC" id="2.7.11.1"/>
    </reaction>
</comment>
<dbReference type="Proteomes" id="UP001497453">
    <property type="component" value="Chromosome 2"/>
</dbReference>
<feature type="compositionally biased region" description="Basic residues" evidence="9">
    <location>
        <begin position="271"/>
        <end position="280"/>
    </location>
</feature>
<keyword evidence="12" id="KW-1185">Reference proteome</keyword>
<feature type="region of interest" description="Disordered" evidence="9">
    <location>
        <begin position="158"/>
        <end position="213"/>
    </location>
</feature>
<feature type="region of interest" description="Disordered" evidence="9">
    <location>
        <begin position="56"/>
        <end position="137"/>
    </location>
</feature>
<evidence type="ECO:0000256" key="6">
    <source>
        <dbReference type="ARBA" id="ARBA00022840"/>
    </source>
</evidence>
<reference evidence="12" key="1">
    <citation type="submission" date="2024-04" db="EMBL/GenBank/DDBJ databases">
        <authorList>
            <person name="Shaw F."/>
            <person name="Minotto A."/>
        </authorList>
    </citation>
    <scope>NUCLEOTIDE SEQUENCE [LARGE SCALE GENOMIC DNA]</scope>
</reference>
<dbReference type="InterPro" id="IPR011009">
    <property type="entry name" value="Kinase-like_dom_sf"/>
</dbReference>
<evidence type="ECO:0000256" key="2">
    <source>
        <dbReference type="ARBA" id="ARBA00022527"/>
    </source>
</evidence>
<dbReference type="Gene3D" id="1.10.510.10">
    <property type="entry name" value="Transferase(Phosphotransferase) domain 1"/>
    <property type="match status" value="1"/>
</dbReference>
<protein>
    <recommendedName>
        <fullName evidence="1">non-specific serine/threonine protein kinase</fullName>
        <ecNumber evidence="1">2.7.11.1</ecNumber>
    </recommendedName>
</protein>
<evidence type="ECO:0000256" key="1">
    <source>
        <dbReference type="ARBA" id="ARBA00012513"/>
    </source>
</evidence>
<keyword evidence="4" id="KW-0547">Nucleotide-binding</keyword>
<evidence type="ECO:0000313" key="11">
    <source>
        <dbReference type="EMBL" id="CAL1701314.1"/>
    </source>
</evidence>
<dbReference type="PANTHER" id="PTHR24419">
    <property type="entry name" value="INTERLEUKIN-1 RECEPTOR-ASSOCIATED KINASE"/>
    <property type="match status" value="1"/>
</dbReference>
<dbReference type="SUPFAM" id="SSF56112">
    <property type="entry name" value="Protein kinase-like (PK-like)"/>
    <property type="match status" value="1"/>
</dbReference>
<evidence type="ECO:0000256" key="5">
    <source>
        <dbReference type="ARBA" id="ARBA00022777"/>
    </source>
</evidence>
<organism evidence="11 12">
    <name type="scientific">Somion occarium</name>
    <dbReference type="NCBI Taxonomy" id="3059160"/>
    <lineage>
        <taxon>Eukaryota</taxon>
        <taxon>Fungi</taxon>
        <taxon>Dikarya</taxon>
        <taxon>Basidiomycota</taxon>
        <taxon>Agaricomycotina</taxon>
        <taxon>Agaricomycetes</taxon>
        <taxon>Polyporales</taxon>
        <taxon>Cerrenaceae</taxon>
        <taxon>Somion</taxon>
    </lineage>
</organism>
<evidence type="ECO:0000256" key="8">
    <source>
        <dbReference type="ARBA" id="ARBA00048679"/>
    </source>
</evidence>
<evidence type="ECO:0000256" key="9">
    <source>
        <dbReference type="SAM" id="MobiDB-lite"/>
    </source>
</evidence>
<gene>
    <name evidence="11" type="ORF">GFSPODELE1_LOCUS3524</name>
</gene>
<dbReference type="Gene3D" id="3.30.200.20">
    <property type="entry name" value="Phosphorylase Kinase, domain 1"/>
    <property type="match status" value="1"/>
</dbReference>
<proteinExistence type="predicted"/>
<feature type="region of interest" description="Disordered" evidence="9">
    <location>
        <begin position="251"/>
        <end position="313"/>
    </location>
</feature>
<feature type="compositionally biased region" description="Low complexity" evidence="9">
    <location>
        <begin position="176"/>
        <end position="192"/>
    </location>
</feature>